<dbReference type="PANTHER" id="PTHR12323">
    <property type="entry name" value="SR-RELATED CTD ASSOCIATED FACTOR 6"/>
    <property type="match status" value="1"/>
</dbReference>
<evidence type="ECO:0000313" key="3">
    <source>
        <dbReference type="EMBL" id="OQD88134.1"/>
    </source>
</evidence>
<feature type="region of interest" description="Disordered" evidence="1">
    <location>
        <begin position="185"/>
        <end position="210"/>
    </location>
</feature>
<accession>A0A1V6QFZ8</accession>
<evidence type="ECO:0000259" key="2">
    <source>
        <dbReference type="PROSITE" id="PS51391"/>
    </source>
</evidence>
<dbReference type="EMBL" id="MDYN01000004">
    <property type="protein sequence ID" value="OQD88134.1"/>
    <property type="molecule type" value="Genomic_DNA"/>
</dbReference>
<organism evidence="3 4">
    <name type="scientific">Penicillium antarcticum</name>
    <dbReference type="NCBI Taxonomy" id="416450"/>
    <lineage>
        <taxon>Eukaryota</taxon>
        <taxon>Fungi</taxon>
        <taxon>Dikarya</taxon>
        <taxon>Ascomycota</taxon>
        <taxon>Pezizomycotina</taxon>
        <taxon>Eurotiomycetes</taxon>
        <taxon>Eurotiomycetidae</taxon>
        <taxon>Eurotiales</taxon>
        <taxon>Aspergillaceae</taxon>
        <taxon>Penicillium</taxon>
    </lineage>
</organism>
<protein>
    <recommendedName>
        <fullName evidence="2">CID domain-containing protein</fullName>
    </recommendedName>
</protein>
<feature type="domain" description="CID" evidence="2">
    <location>
        <begin position="25"/>
        <end position="185"/>
    </location>
</feature>
<dbReference type="PRINTS" id="PR01217">
    <property type="entry name" value="PRICHEXTENSN"/>
</dbReference>
<feature type="compositionally biased region" description="Low complexity" evidence="1">
    <location>
        <begin position="354"/>
        <end position="364"/>
    </location>
</feature>
<feature type="compositionally biased region" description="Pro residues" evidence="1">
    <location>
        <begin position="398"/>
        <end position="429"/>
    </location>
</feature>
<reference evidence="4" key="1">
    <citation type="journal article" date="2017" name="Nat. Microbiol.">
        <title>Global analysis of biosynthetic gene clusters reveals vast potential of secondary metabolite production in Penicillium species.</title>
        <authorList>
            <person name="Nielsen J.C."/>
            <person name="Grijseels S."/>
            <person name="Prigent S."/>
            <person name="Ji B."/>
            <person name="Dainat J."/>
            <person name="Nielsen K.F."/>
            <person name="Frisvad J.C."/>
            <person name="Workman M."/>
            <person name="Nielsen J."/>
        </authorList>
    </citation>
    <scope>NUCLEOTIDE SEQUENCE [LARGE SCALE GENOMIC DNA]</scope>
    <source>
        <strain evidence="4">IBT 31811</strain>
    </source>
</reference>
<sequence>MASHQIAIAKASFTASLLRPDPTSVHRDEIASFHTFLERALSHCSAENIQTCKAWLLQYVAASSNRVGGLAKYLVALATSLEPPTQPQPAQPTSAKRRRLHILYLLNDLFHHCKYHLGTTATFSAVSGSLQPHIVDLVGHAAVYDRQKHNRHHKRLDDLLDIWSEHGYFNSELVEKLREVVTNSASLGAPPSTDAAGEADQAKKPGKDAPFVMPSTHGDSSTPFYDLPAGNLIPHIIPNSSISIRSDAIKPLQLQAGPADGTLVKALKGFLCQVDNIYGTDDLIKDDRDADIDELGQSVLRDEITGDILDGETYYGWSRAFCQQMKRGGLEDSRSRSRSRSGTRTNTKRRRYSDSLSDSTTPSRSRSRSVRRRRVDSRDRSRSPRHSRSRESSYTPREPSPTHFPPSHQPQPQPQPTPAPMNSFPPPHNPSGHGHYPQPPMGPNGSFVPPPPPTYGAWPPPPPPMPAMPYPPPGSGAPPSAFPPPFNNPPMHMPLGQGQPMPPGQYHFPPPYSGGQHGGPWGPPSQGGRSWR</sequence>
<name>A0A1V6QFZ8_9EURO</name>
<dbReference type="GO" id="GO:0048471">
    <property type="term" value="C:perinuclear region of cytoplasm"/>
    <property type="evidence" value="ECO:0007669"/>
    <property type="project" value="TreeGrafter"/>
</dbReference>
<dbReference type="InterPro" id="IPR006569">
    <property type="entry name" value="CID_dom"/>
</dbReference>
<proteinExistence type="predicted"/>
<dbReference type="InterPro" id="IPR008942">
    <property type="entry name" value="ENTH_VHS"/>
</dbReference>
<feature type="compositionally biased region" description="Basic residues" evidence="1">
    <location>
        <begin position="336"/>
        <end position="351"/>
    </location>
</feature>
<feature type="compositionally biased region" description="Pro residues" evidence="1">
    <location>
        <begin position="500"/>
        <end position="512"/>
    </location>
</feature>
<feature type="compositionally biased region" description="Basic residues" evidence="1">
    <location>
        <begin position="365"/>
        <end position="375"/>
    </location>
</feature>
<dbReference type="Gene3D" id="1.25.40.90">
    <property type="match status" value="1"/>
</dbReference>
<feature type="region of interest" description="Disordered" evidence="1">
    <location>
        <begin position="326"/>
        <end position="532"/>
    </location>
</feature>
<feature type="compositionally biased region" description="Pro residues" evidence="1">
    <location>
        <begin position="437"/>
        <end position="492"/>
    </location>
</feature>
<dbReference type="STRING" id="416450.A0A1V6QFZ8"/>
<dbReference type="GO" id="GO:0006874">
    <property type="term" value="P:intracellular calcium ion homeostasis"/>
    <property type="evidence" value="ECO:0007669"/>
    <property type="project" value="TreeGrafter"/>
</dbReference>
<evidence type="ECO:0000256" key="1">
    <source>
        <dbReference type="SAM" id="MobiDB-lite"/>
    </source>
</evidence>
<comment type="caution">
    <text evidence="3">The sequence shown here is derived from an EMBL/GenBank/DDBJ whole genome shotgun (WGS) entry which is preliminary data.</text>
</comment>
<dbReference type="AlphaFoldDB" id="A0A1V6QFZ8"/>
<dbReference type="Proteomes" id="UP000191672">
    <property type="component" value="Unassembled WGS sequence"/>
</dbReference>
<dbReference type="PROSITE" id="PS51391">
    <property type="entry name" value="CID"/>
    <property type="match status" value="1"/>
</dbReference>
<dbReference type="Pfam" id="PF04818">
    <property type="entry name" value="CID"/>
    <property type="match status" value="1"/>
</dbReference>
<gene>
    <name evidence="3" type="ORF">PENANT_c004G07771</name>
</gene>
<dbReference type="OrthoDB" id="21470at2759"/>
<keyword evidence="4" id="KW-1185">Reference proteome</keyword>
<evidence type="ECO:0000313" key="4">
    <source>
        <dbReference type="Proteomes" id="UP000191672"/>
    </source>
</evidence>
<dbReference type="PANTHER" id="PTHR12323:SF0">
    <property type="entry name" value="CALCIUM HOMEOSTASIS ENDOPLASMIC RETICULUM PROTEIN"/>
    <property type="match status" value="1"/>
</dbReference>